<name>A0A2T3AVW2_AMORE</name>
<feature type="compositionally biased region" description="Polar residues" evidence="1">
    <location>
        <begin position="583"/>
        <end position="600"/>
    </location>
</feature>
<feature type="compositionally biased region" description="Low complexity" evidence="1">
    <location>
        <begin position="1085"/>
        <end position="1094"/>
    </location>
</feature>
<feature type="compositionally biased region" description="Polar residues" evidence="1">
    <location>
        <begin position="761"/>
        <end position="770"/>
    </location>
</feature>
<feature type="compositionally biased region" description="Acidic residues" evidence="1">
    <location>
        <begin position="1001"/>
        <end position="1017"/>
    </location>
</feature>
<feature type="compositionally biased region" description="Polar residues" evidence="1">
    <location>
        <begin position="173"/>
        <end position="189"/>
    </location>
</feature>
<protein>
    <recommendedName>
        <fullName evidence="4">Nucleolar protein Dnt1-like N-terminal domain-containing protein</fullName>
    </recommendedName>
</protein>
<accession>A0A2T3AVW2</accession>
<dbReference type="STRING" id="857342.A0A2T3AVW2"/>
<dbReference type="OrthoDB" id="3526078at2759"/>
<feature type="compositionally biased region" description="Low complexity" evidence="1">
    <location>
        <begin position="678"/>
        <end position="696"/>
    </location>
</feature>
<feature type="compositionally biased region" description="Acidic residues" evidence="1">
    <location>
        <begin position="780"/>
        <end position="797"/>
    </location>
</feature>
<feature type="compositionally biased region" description="Polar residues" evidence="1">
    <location>
        <begin position="119"/>
        <end position="134"/>
    </location>
</feature>
<reference evidence="2 3" key="1">
    <citation type="journal article" date="2018" name="New Phytol.">
        <title>Comparative genomics and transcriptomics depict ericoid mycorrhizal fungi as versatile saprotrophs and plant mutualists.</title>
        <authorList>
            <person name="Martino E."/>
            <person name="Morin E."/>
            <person name="Grelet G.A."/>
            <person name="Kuo A."/>
            <person name="Kohler A."/>
            <person name="Daghino S."/>
            <person name="Barry K.W."/>
            <person name="Cichocki N."/>
            <person name="Clum A."/>
            <person name="Dockter R.B."/>
            <person name="Hainaut M."/>
            <person name="Kuo R.C."/>
            <person name="LaButti K."/>
            <person name="Lindahl B.D."/>
            <person name="Lindquist E.A."/>
            <person name="Lipzen A."/>
            <person name="Khouja H.R."/>
            <person name="Magnuson J."/>
            <person name="Murat C."/>
            <person name="Ohm R.A."/>
            <person name="Singer S.W."/>
            <person name="Spatafora J.W."/>
            <person name="Wang M."/>
            <person name="Veneault-Fourrey C."/>
            <person name="Henrissat B."/>
            <person name="Grigoriev I.V."/>
            <person name="Martin F.M."/>
            <person name="Perotto S."/>
        </authorList>
    </citation>
    <scope>NUCLEOTIDE SEQUENCE [LARGE SCALE GENOMIC DNA]</scope>
    <source>
        <strain evidence="2 3">ATCC 22711</strain>
    </source>
</reference>
<evidence type="ECO:0000313" key="3">
    <source>
        <dbReference type="Proteomes" id="UP000241818"/>
    </source>
</evidence>
<feature type="compositionally biased region" description="Low complexity" evidence="1">
    <location>
        <begin position="964"/>
        <end position="983"/>
    </location>
</feature>
<feature type="compositionally biased region" description="Acidic residues" evidence="1">
    <location>
        <begin position="911"/>
        <end position="922"/>
    </location>
</feature>
<evidence type="ECO:0008006" key="4">
    <source>
        <dbReference type="Google" id="ProtNLM"/>
    </source>
</evidence>
<feature type="compositionally biased region" description="Low complexity" evidence="1">
    <location>
        <begin position="336"/>
        <end position="352"/>
    </location>
</feature>
<feature type="compositionally biased region" description="Polar residues" evidence="1">
    <location>
        <begin position="563"/>
        <end position="574"/>
    </location>
</feature>
<feature type="compositionally biased region" description="Basic and acidic residues" evidence="1">
    <location>
        <begin position="1095"/>
        <end position="1126"/>
    </location>
</feature>
<evidence type="ECO:0000313" key="2">
    <source>
        <dbReference type="EMBL" id="PSS12801.1"/>
    </source>
</evidence>
<feature type="compositionally biased region" description="Polar residues" evidence="1">
    <location>
        <begin position="608"/>
        <end position="635"/>
    </location>
</feature>
<feature type="compositionally biased region" description="Basic and acidic residues" evidence="1">
    <location>
        <begin position="439"/>
        <end position="521"/>
    </location>
</feature>
<keyword evidence="3" id="KW-1185">Reference proteome</keyword>
<dbReference type="InParanoid" id="A0A2T3AVW2"/>
<dbReference type="Proteomes" id="UP000241818">
    <property type="component" value="Unassembled WGS sequence"/>
</dbReference>
<feature type="region of interest" description="Disordered" evidence="1">
    <location>
        <begin position="101"/>
        <end position="159"/>
    </location>
</feature>
<gene>
    <name evidence="2" type="ORF">M430DRAFT_261204</name>
</gene>
<evidence type="ECO:0000256" key="1">
    <source>
        <dbReference type="SAM" id="MobiDB-lite"/>
    </source>
</evidence>
<dbReference type="AlphaFoldDB" id="A0A2T3AVW2"/>
<proteinExistence type="predicted"/>
<feature type="compositionally biased region" description="Basic and acidic residues" evidence="1">
    <location>
        <begin position="357"/>
        <end position="374"/>
    </location>
</feature>
<feature type="compositionally biased region" description="Acidic residues" evidence="1">
    <location>
        <begin position="1040"/>
        <end position="1054"/>
    </location>
</feature>
<dbReference type="GeneID" id="36573432"/>
<sequence length="1137" mass="124115">MATPIGPPVLPGFSLRVQLFSPTAYGEDDKPIRCFRVVTSPDVTVSEFCAEASRIHRINYGEQIAIKKIQDDQGFDVTQAEIVGTVFPSLATVRVIQASNAPGMRDSVPPNSALRYNPELNTNGKRQREGSAQPNGVPPSSWKPNKRQRVPDPDQPLPSLERELDVIPEDQATRSGSAIPDSQQSTQNGLLPHHSNMPSTVEQSPILPPNRFPPTASANDNTRRATDGGTSVSTAAITPLLGVQHTPGNRASARRNNVLDPASKVTVNGKAPSGSPNEDTIYENIESDSESPAAILNKTKASLRKSKNSPRSGLPGLEWSNQFNTPPSGKRRNSRSQEQAASASPSASELPLTPGSKQREEKRLQKQQEDEARKAQKAAAAAAEQRRREASEQRKREAEEARQAEEARIAEEARLKREEEERKEQEKRAAVMAKAAQLENERLKKIEADKKAEEERQAEEKRREQARIEKEREEKEQAERLKQEEQTRVQKEKQEAERVEKEKAKADAEAERLREEEKQKGAMESATAEPKKGKGKKKTAAAERRPSSASVESAKSETPIRPGSSSKPQSSTPFIPNGRKSALKSSQALRSSSPMHQSSPPDDPRLSQVANGTTRRVSFNINESPTESKTVTPSRKSGKLQEVPLEKRSQTPILPPNMNRLKNSTPLRQSILPPNQGAAAKTPTTTPSPKVVAKGPSPKPTPPSKKSEAPSSRSAKEKSRSVEPDPAPTPTIDVSSDDSDDSGSDEDIPARVDPAKLLNDSLLSGKQSQPAVAKPQPEPEGQDEEMKDAEEQDEDVEMASSHSSPRESRSPVIFNQHITPLKPAAALELPKSAEDVEMESGSDSSSGEDEEEVDEDEKETSSDEKDEDEEETEEKNTIQIPRSSLELPHANSQPARPLGSQKQRKNQLIPSDDESNTQDEIDYQLTSSMYEVHSSSASQEAVKSPPPTQVPTSSIRPTFKIGASLQSLNEKSKNLSSNGKSSSQPGTTGTMANGRWQLKSDDEEETEDEESSSDESSDGEKAAAFAAQLTHAQSIPLPDSDSESGSSDDEDSDSEVQNIRNELAADVARMARTSSQVSSKPYPPTSSSQQQQQQPEKEKAAAAGKDRSRVAGKDLAMEEKKKRDSKYLNGYKFSQIA</sequence>
<dbReference type="EMBL" id="KZ679014">
    <property type="protein sequence ID" value="PSS12801.1"/>
    <property type="molecule type" value="Genomic_DNA"/>
</dbReference>
<feature type="compositionally biased region" description="Acidic residues" evidence="1">
    <location>
        <begin position="735"/>
        <end position="747"/>
    </location>
</feature>
<feature type="compositionally biased region" description="Basic and acidic residues" evidence="1">
    <location>
        <begin position="384"/>
        <end position="429"/>
    </location>
</feature>
<feature type="compositionally biased region" description="Acidic residues" evidence="1">
    <location>
        <begin position="835"/>
        <end position="873"/>
    </location>
</feature>
<dbReference type="RefSeq" id="XP_024718792.1">
    <property type="nucleotide sequence ID" value="XM_024865351.1"/>
</dbReference>
<feature type="region of interest" description="Disordered" evidence="1">
    <location>
        <begin position="173"/>
        <end position="1137"/>
    </location>
</feature>
<feature type="compositionally biased region" description="Basic and acidic residues" evidence="1">
    <location>
        <begin position="714"/>
        <end position="723"/>
    </location>
</feature>
<organism evidence="2 3">
    <name type="scientific">Amorphotheca resinae ATCC 22711</name>
    <dbReference type="NCBI Taxonomy" id="857342"/>
    <lineage>
        <taxon>Eukaryota</taxon>
        <taxon>Fungi</taxon>
        <taxon>Dikarya</taxon>
        <taxon>Ascomycota</taxon>
        <taxon>Pezizomycotina</taxon>
        <taxon>Leotiomycetes</taxon>
        <taxon>Helotiales</taxon>
        <taxon>Amorphothecaceae</taxon>
        <taxon>Amorphotheca</taxon>
    </lineage>
</organism>
<feature type="compositionally biased region" description="Polar residues" evidence="1">
    <location>
        <begin position="924"/>
        <end position="941"/>
    </location>
</feature>